<feature type="transmembrane region" description="Helical" evidence="5">
    <location>
        <begin position="36"/>
        <end position="53"/>
    </location>
</feature>
<dbReference type="RefSeq" id="WP_202382574.1">
    <property type="nucleotide sequence ID" value="NZ_BAAAMA010000001.1"/>
</dbReference>
<accession>A0ABS1SRA4</accession>
<comment type="subcellular location">
    <subcellularLocation>
        <location evidence="1">Membrane</location>
        <topology evidence="1">Multi-pass membrane protein</topology>
    </subcellularLocation>
</comment>
<evidence type="ECO:0000256" key="4">
    <source>
        <dbReference type="ARBA" id="ARBA00023136"/>
    </source>
</evidence>
<evidence type="ECO:0000313" key="7">
    <source>
        <dbReference type="EMBL" id="MBL3690475.1"/>
    </source>
</evidence>
<feature type="transmembrane region" description="Helical" evidence="5">
    <location>
        <begin position="87"/>
        <end position="103"/>
    </location>
</feature>
<evidence type="ECO:0000256" key="1">
    <source>
        <dbReference type="ARBA" id="ARBA00004141"/>
    </source>
</evidence>
<comment type="caution">
    <text evidence="7">The sequence shown here is derived from an EMBL/GenBank/DDBJ whole genome shotgun (WGS) entry which is preliminary data.</text>
</comment>
<feature type="transmembrane region" description="Helical" evidence="5">
    <location>
        <begin position="169"/>
        <end position="185"/>
    </location>
</feature>
<feature type="transmembrane region" description="Helical" evidence="5">
    <location>
        <begin position="65"/>
        <end position="81"/>
    </location>
</feature>
<dbReference type="Proteomes" id="UP001646141">
    <property type="component" value="Unassembled WGS sequence"/>
</dbReference>
<proteinExistence type="predicted"/>
<evidence type="ECO:0000256" key="5">
    <source>
        <dbReference type="SAM" id="Phobius"/>
    </source>
</evidence>
<keyword evidence="3 5" id="KW-1133">Transmembrane helix</keyword>
<reference evidence="7 8" key="1">
    <citation type="submission" date="2018-09" db="EMBL/GenBank/DDBJ databases">
        <title>Comparative genomics of Leucobacter spp.</title>
        <authorList>
            <person name="Reis A.C."/>
            <person name="Kolvenbach B.A."/>
            <person name="Corvini P.F.X."/>
            <person name="Nunes O.C."/>
        </authorList>
    </citation>
    <scope>NUCLEOTIDE SEQUENCE [LARGE SCALE GENOMIC DNA]</scope>
    <source>
        <strain evidence="7 8">L-1</strain>
    </source>
</reference>
<evidence type="ECO:0000259" key="6">
    <source>
        <dbReference type="Pfam" id="PF13515"/>
    </source>
</evidence>
<feature type="transmembrane region" description="Helical" evidence="5">
    <location>
        <begin position="12"/>
        <end position="30"/>
    </location>
</feature>
<keyword evidence="8" id="KW-1185">Reference proteome</keyword>
<organism evidence="7 8">
    <name type="scientific">Leucobacter chromiireducens subsp. chromiireducens</name>
    <dbReference type="NCBI Taxonomy" id="660067"/>
    <lineage>
        <taxon>Bacteria</taxon>
        <taxon>Bacillati</taxon>
        <taxon>Actinomycetota</taxon>
        <taxon>Actinomycetes</taxon>
        <taxon>Micrococcales</taxon>
        <taxon>Microbacteriaceae</taxon>
        <taxon>Leucobacter</taxon>
    </lineage>
</organism>
<name>A0ABS1SRA4_9MICO</name>
<feature type="domain" description="Integral membrane bound transporter" evidence="6">
    <location>
        <begin position="182"/>
        <end position="303"/>
    </location>
</feature>
<keyword evidence="4 5" id="KW-0472">Membrane</keyword>
<feature type="transmembrane region" description="Helical" evidence="5">
    <location>
        <begin position="220"/>
        <end position="236"/>
    </location>
</feature>
<dbReference type="Pfam" id="PF13515">
    <property type="entry name" value="FUSC_2"/>
    <property type="match status" value="1"/>
</dbReference>
<keyword evidence="2 5" id="KW-0812">Transmembrane</keyword>
<evidence type="ECO:0000256" key="2">
    <source>
        <dbReference type="ARBA" id="ARBA00022692"/>
    </source>
</evidence>
<gene>
    <name evidence="7" type="ORF">D3226_10970</name>
</gene>
<sequence>MAKLQRLSFRLPLKALAYSGALLAIGAAVLGGTAWAYGPAVAHAGYLAIMLLLSPARALRPSVRAIAALWAVIVSIAGFLAGEFGEGVPLIGLVVVCLVQGLFRLGEVASLTRSPVNFVVFAGIAQTDTQLWQVALGSVIGAACMLGIAQLMPPKRALPPPSRTAPERIAYGLMLAAGSVLIVLVSDALHFPFASWALLSFCMILAVGADQRRARARDRTIGTIVGAAAAVLVALLPDPAPFVVAVAAMFLCVAYLRAGNYTLFVTFLTPAILLTSNPGGSMLALGAGRIEAILLSVVVAVICSAIAQWLGARLRAAGTWEVRRQ</sequence>
<evidence type="ECO:0000256" key="3">
    <source>
        <dbReference type="ARBA" id="ARBA00022989"/>
    </source>
</evidence>
<dbReference type="InterPro" id="IPR049453">
    <property type="entry name" value="Memb_transporter_dom"/>
</dbReference>
<feature type="transmembrane region" description="Helical" evidence="5">
    <location>
        <begin position="293"/>
        <end position="314"/>
    </location>
</feature>
<feature type="transmembrane region" description="Helical" evidence="5">
    <location>
        <begin position="191"/>
        <end position="208"/>
    </location>
</feature>
<evidence type="ECO:0000313" key="8">
    <source>
        <dbReference type="Proteomes" id="UP001646141"/>
    </source>
</evidence>
<protein>
    <submittedName>
        <fullName evidence="7">FUSC family protein</fullName>
    </submittedName>
</protein>
<feature type="transmembrane region" description="Helical" evidence="5">
    <location>
        <begin position="131"/>
        <end position="149"/>
    </location>
</feature>
<dbReference type="EMBL" id="QYAD01000003">
    <property type="protein sequence ID" value="MBL3690475.1"/>
    <property type="molecule type" value="Genomic_DNA"/>
</dbReference>